<gene>
    <name evidence="2" type="ORF">V6X30_04360</name>
</gene>
<keyword evidence="1" id="KW-1133">Transmembrane helix</keyword>
<organism evidence="2 3">
    <name type="scientific">Spiribacter insolitus</name>
    <dbReference type="NCBI Taxonomy" id="3122417"/>
    <lineage>
        <taxon>Bacteria</taxon>
        <taxon>Pseudomonadati</taxon>
        <taxon>Pseudomonadota</taxon>
        <taxon>Gammaproteobacteria</taxon>
        <taxon>Chromatiales</taxon>
        <taxon>Ectothiorhodospiraceae</taxon>
        <taxon>Spiribacter</taxon>
    </lineage>
</organism>
<sequence length="176" mass="19658">MGRLTRLIADKESNNLHCSRQFRGRHQDGVTLIELIIALVIIGIAMATITSMVVFSFDAIKTNTNYAASIRTAESCYETLLSLHENNAWRWNQPDNNDTPYAGCNAEVWSELNINSIASDWLPDNSGRRTLLVNACRNDNFPSSLECQQINVDGPSTWFKIPVTDGSNLELLVPND</sequence>
<dbReference type="Proteomes" id="UP001556637">
    <property type="component" value="Unassembled WGS sequence"/>
</dbReference>
<dbReference type="InterPro" id="IPR012902">
    <property type="entry name" value="N_methyl_site"/>
</dbReference>
<comment type="caution">
    <text evidence="2">The sequence shown here is derived from an EMBL/GenBank/DDBJ whole genome shotgun (WGS) entry which is preliminary data.</text>
</comment>
<name>A0ABV3T613_9GAMM</name>
<dbReference type="RefSeq" id="WP_367983424.1">
    <property type="nucleotide sequence ID" value="NZ_JBAKFF010000001.1"/>
</dbReference>
<dbReference type="Pfam" id="PF07963">
    <property type="entry name" value="N_methyl"/>
    <property type="match status" value="1"/>
</dbReference>
<accession>A0ABV3T613</accession>
<feature type="transmembrane region" description="Helical" evidence="1">
    <location>
        <begin position="30"/>
        <end position="55"/>
    </location>
</feature>
<evidence type="ECO:0000256" key="1">
    <source>
        <dbReference type="SAM" id="Phobius"/>
    </source>
</evidence>
<evidence type="ECO:0000313" key="2">
    <source>
        <dbReference type="EMBL" id="MEX0430636.1"/>
    </source>
</evidence>
<protein>
    <submittedName>
        <fullName evidence="2">Prepilin-type N-terminal cleavage/methylation domain-containing protein</fullName>
    </submittedName>
</protein>
<evidence type="ECO:0000313" key="3">
    <source>
        <dbReference type="Proteomes" id="UP001556637"/>
    </source>
</evidence>
<keyword evidence="1" id="KW-0812">Transmembrane</keyword>
<proteinExistence type="predicted"/>
<reference evidence="2 3" key="1">
    <citation type="submission" date="2024-02" db="EMBL/GenBank/DDBJ databases">
        <title>New especies of Spiribacter isolated from saline water.</title>
        <authorList>
            <person name="Leon M.J."/>
            <person name="De La Haba R."/>
            <person name="Sanchez-Porro C."/>
            <person name="Ventosa A."/>
        </authorList>
    </citation>
    <scope>NUCLEOTIDE SEQUENCE [LARGE SCALE GENOMIC DNA]</scope>
    <source>
        <strain evidence="3">ag22IC4-189</strain>
    </source>
</reference>
<dbReference type="SUPFAM" id="SSF54523">
    <property type="entry name" value="Pili subunits"/>
    <property type="match status" value="1"/>
</dbReference>
<keyword evidence="3" id="KW-1185">Reference proteome</keyword>
<dbReference type="InterPro" id="IPR045584">
    <property type="entry name" value="Pilin-like"/>
</dbReference>
<keyword evidence="1" id="KW-0472">Membrane</keyword>
<dbReference type="NCBIfam" id="TIGR02532">
    <property type="entry name" value="IV_pilin_GFxxxE"/>
    <property type="match status" value="1"/>
</dbReference>
<dbReference type="EMBL" id="JBAKFF010000001">
    <property type="protein sequence ID" value="MEX0430636.1"/>
    <property type="molecule type" value="Genomic_DNA"/>
</dbReference>